<dbReference type="AlphaFoldDB" id="A0A137P3Y6"/>
<organism evidence="2 3">
    <name type="scientific">Conidiobolus coronatus (strain ATCC 28846 / CBS 209.66 / NRRL 28638)</name>
    <name type="common">Delacroixia coronata</name>
    <dbReference type="NCBI Taxonomy" id="796925"/>
    <lineage>
        <taxon>Eukaryota</taxon>
        <taxon>Fungi</taxon>
        <taxon>Fungi incertae sedis</taxon>
        <taxon>Zoopagomycota</taxon>
        <taxon>Entomophthoromycotina</taxon>
        <taxon>Entomophthoromycetes</taxon>
        <taxon>Entomophthorales</taxon>
        <taxon>Ancylistaceae</taxon>
        <taxon>Conidiobolus</taxon>
    </lineage>
</organism>
<name>A0A137P3Y6_CONC2</name>
<keyword evidence="3" id="KW-1185">Reference proteome</keyword>
<dbReference type="InterPro" id="IPR019351">
    <property type="entry name" value="DUF2039"/>
</dbReference>
<sequence length="173" mass="19818">MSSRTGGQKKKAQRHKNDYAYIHQKQSALTQKISQLPVHGLCSRCVEQILWRKQFGKYKPLSVAKKCVGCQMKTVKEAYHILCNPCAKAKKVCAKCQTTNEIVTDPSEYKTDAQTAAEQQNYDNWLRSLPERKRRTVLRKIERGEDVQVGEVESDDDLDFGSDLDDDFDSDEE</sequence>
<feature type="compositionally biased region" description="Acidic residues" evidence="1">
    <location>
        <begin position="152"/>
        <end position="173"/>
    </location>
</feature>
<dbReference type="EMBL" id="KQ964525">
    <property type="protein sequence ID" value="KXN69713.1"/>
    <property type="molecule type" value="Genomic_DNA"/>
</dbReference>
<feature type="region of interest" description="Disordered" evidence="1">
    <location>
        <begin position="146"/>
        <end position="173"/>
    </location>
</feature>
<dbReference type="OrthoDB" id="250548at2759"/>
<reference evidence="2 3" key="1">
    <citation type="journal article" date="2015" name="Genome Biol. Evol.">
        <title>Phylogenomic analyses indicate that early fungi evolved digesting cell walls of algal ancestors of land plants.</title>
        <authorList>
            <person name="Chang Y."/>
            <person name="Wang S."/>
            <person name="Sekimoto S."/>
            <person name="Aerts A.L."/>
            <person name="Choi C."/>
            <person name="Clum A."/>
            <person name="LaButti K.M."/>
            <person name="Lindquist E.A."/>
            <person name="Yee Ngan C."/>
            <person name="Ohm R.A."/>
            <person name="Salamov A.A."/>
            <person name="Grigoriev I.V."/>
            <person name="Spatafora J.W."/>
            <person name="Berbee M.L."/>
        </authorList>
    </citation>
    <scope>NUCLEOTIDE SEQUENCE [LARGE SCALE GENOMIC DNA]</scope>
    <source>
        <strain evidence="2 3">NRRL 28638</strain>
    </source>
</reference>
<dbReference type="OMA" id="HKNRHVF"/>
<dbReference type="PANTHER" id="PTHR22876">
    <property type="entry name" value="ZGC:101016"/>
    <property type="match status" value="1"/>
</dbReference>
<protein>
    <submittedName>
        <fullName evidence="2">Uncharacterized protein</fullName>
    </submittedName>
</protein>
<dbReference type="Proteomes" id="UP000070444">
    <property type="component" value="Unassembled WGS sequence"/>
</dbReference>
<evidence type="ECO:0000313" key="2">
    <source>
        <dbReference type="EMBL" id="KXN69713.1"/>
    </source>
</evidence>
<evidence type="ECO:0000313" key="3">
    <source>
        <dbReference type="Proteomes" id="UP000070444"/>
    </source>
</evidence>
<dbReference type="Pfam" id="PF10217">
    <property type="entry name" value="DUF2039"/>
    <property type="match status" value="1"/>
</dbReference>
<accession>A0A137P3Y6</accession>
<proteinExistence type="predicted"/>
<dbReference type="PANTHER" id="PTHR22876:SF5">
    <property type="entry name" value="CHROMOSOME 9 OPEN READING FRAME 85"/>
    <property type="match status" value="1"/>
</dbReference>
<gene>
    <name evidence="2" type="ORF">CONCODRAFT_79169</name>
</gene>
<evidence type="ECO:0000256" key="1">
    <source>
        <dbReference type="SAM" id="MobiDB-lite"/>
    </source>
</evidence>